<evidence type="ECO:0000313" key="9">
    <source>
        <dbReference type="Proteomes" id="UP001207930"/>
    </source>
</evidence>
<dbReference type="EMBL" id="JAPDDS010000005">
    <property type="protein sequence ID" value="MCW1885154.1"/>
    <property type="molecule type" value="Genomic_DNA"/>
</dbReference>
<evidence type="ECO:0000256" key="4">
    <source>
        <dbReference type="ARBA" id="ARBA00022837"/>
    </source>
</evidence>
<reference evidence="8 9" key="1">
    <citation type="submission" date="2022-10" db="EMBL/GenBank/DDBJ databases">
        <title>Luteolibacter flavescens strain MCCC 1K03193, whole genome shotgun sequencing project.</title>
        <authorList>
            <person name="Zhao G."/>
            <person name="Shen L."/>
        </authorList>
    </citation>
    <scope>NUCLEOTIDE SEQUENCE [LARGE SCALE GENOMIC DNA]</scope>
    <source>
        <strain evidence="8 9">MCCC 1K03193</strain>
    </source>
</reference>
<keyword evidence="9" id="KW-1185">Reference proteome</keyword>
<feature type="compositionally biased region" description="Low complexity" evidence="6">
    <location>
        <begin position="1094"/>
        <end position="1106"/>
    </location>
</feature>
<dbReference type="InterPro" id="IPR037524">
    <property type="entry name" value="PA14/GLEYA"/>
</dbReference>
<evidence type="ECO:0000256" key="3">
    <source>
        <dbReference type="ARBA" id="ARBA00022729"/>
    </source>
</evidence>
<feature type="compositionally biased region" description="Polar residues" evidence="6">
    <location>
        <begin position="1"/>
        <end position="20"/>
    </location>
</feature>
<evidence type="ECO:0000256" key="5">
    <source>
        <dbReference type="ARBA" id="ARBA00023157"/>
    </source>
</evidence>
<gene>
    <name evidence="8" type="ORF">OKA04_10480</name>
</gene>
<dbReference type="PANTHER" id="PTHR43751">
    <property type="entry name" value="SULFATASE"/>
    <property type="match status" value="1"/>
</dbReference>
<dbReference type="CDD" id="cd00110">
    <property type="entry name" value="LamG"/>
    <property type="match status" value="1"/>
</dbReference>
<dbReference type="SMART" id="SM00560">
    <property type="entry name" value="LamGL"/>
    <property type="match status" value="1"/>
</dbReference>
<organism evidence="8 9">
    <name type="scientific">Luteolibacter flavescens</name>
    <dbReference type="NCBI Taxonomy" id="1859460"/>
    <lineage>
        <taxon>Bacteria</taxon>
        <taxon>Pseudomonadati</taxon>
        <taxon>Verrucomicrobiota</taxon>
        <taxon>Verrucomicrobiia</taxon>
        <taxon>Verrucomicrobiales</taxon>
        <taxon>Verrucomicrobiaceae</taxon>
        <taxon>Luteolibacter</taxon>
    </lineage>
</organism>
<dbReference type="InterPro" id="IPR011658">
    <property type="entry name" value="PA14_dom"/>
</dbReference>
<feature type="domain" description="PA14" evidence="7">
    <location>
        <begin position="560"/>
        <end position="696"/>
    </location>
</feature>
<keyword evidence="4" id="KW-0106">Calcium</keyword>
<keyword evidence="2" id="KW-0964">Secreted</keyword>
<keyword evidence="3" id="KW-0732">Signal</keyword>
<dbReference type="InterPro" id="IPR001791">
    <property type="entry name" value="Laminin_G"/>
</dbReference>
<dbReference type="RefSeq" id="WP_264501111.1">
    <property type="nucleotide sequence ID" value="NZ_JAPDDS010000005.1"/>
</dbReference>
<dbReference type="PROSITE" id="PS51820">
    <property type="entry name" value="PA14"/>
    <property type="match status" value="1"/>
</dbReference>
<evidence type="ECO:0000256" key="1">
    <source>
        <dbReference type="ARBA" id="ARBA00004613"/>
    </source>
</evidence>
<accession>A0ABT3FPL5</accession>
<dbReference type="SUPFAM" id="SSF56988">
    <property type="entry name" value="Anthrax protective antigen"/>
    <property type="match status" value="1"/>
</dbReference>
<evidence type="ECO:0000256" key="6">
    <source>
        <dbReference type="SAM" id="MobiDB-lite"/>
    </source>
</evidence>
<proteinExistence type="predicted"/>
<dbReference type="Gene3D" id="3.90.182.10">
    <property type="entry name" value="Toxin - Anthrax Protective Antigen,domain 1"/>
    <property type="match status" value="1"/>
</dbReference>
<dbReference type="SUPFAM" id="SSF49899">
    <property type="entry name" value="Concanavalin A-like lectins/glucanases"/>
    <property type="match status" value="1"/>
</dbReference>
<dbReference type="Pfam" id="PF00884">
    <property type="entry name" value="Sulfatase"/>
    <property type="match status" value="1"/>
</dbReference>
<dbReference type="SUPFAM" id="SSF53649">
    <property type="entry name" value="Alkaline phosphatase-like"/>
    <property type="match status" value="1"/>
</dbReference>
<dbReference type="InterPro" id="IPR006558">
    <property type="entry name" value="LamG-like"/>
</dbReference>
<name>A0ABT3FPL5_9BACT</name>
<dbReference type="Pfam" id="PF18884">
    <property type="entry name" value="TSP3_bac"/>
    <property type="match status" value="2"/>
</dbReference>
<dbReference type="Pfam" id="PF13385">
    <property type="entry name" value="Laminin_G_3"/>
    <property type="match status" value="1"/>
</dbReference>
<dbReference type="Proteomes" id="UP001207930">
    <property type="component" value="Unassembled WGS sequence"/>
</dbReference>
<evidence type="ECO:0000313" key="8">
    <source>
        <dbReference type="EMBL" id="MCW1885154.1"/>
    </source>
</evidence>
<sequence>METNSGVYVSPQNTGTNPNVADSDGDSIPDGLELTLGTNPVDATSKVKRPNIILINCDDLGYGDVGCFWQNQRTGTQKFATPGLDALAAGGAMLTHHYVGAPVCCSSRASLLQGRHQGHADIRDNQFNYPLPSNHSIGTVLKKAGYHTVHVGKAGIAGTIYRTEPNTRNLPAHPLIRGFDSFLGYWSHYHAHEHYPRNGTTDKEAKLVYEYGLISDAYVDLYTTDVFTAYAKKTIIEDTQQTPDRPFFLYLAYDAPHFKNQIPPTKDYPAGMGLNGGIQWTGAPSYANTATNDPAKVDNIANLHSSVNPAWPEVQRRYVSMVRRIDDSVTDIVQTLRDLNIDNNTLIVFTSDNGPAAEDGQDPRFFKGFANFEGIKRDLWEGGIRTPTIAWWPGRIPATNQIAAPRQISNPSGHWDWLATFADFASAPAPSYTDGISLVSQLTQAPNPKEHDYLYFEYNLTGGSTANWTEFPNHRGEATGQSQAVRIGNFMGVRMTVSSAATPFKIYNVVTDPGQGTNLAAQMPEMQARMQAIAVSSRIPQALAPRPYDTAPMPAVTFPSVTNGAHVKTYEGTWYYLPDFRNLTPTREGRSGTITPAALSRTTDAGVAFTAYLSVPTTGAYTFALDSNDSSSLWVHDANVIDNDFQWTASKTSQPVYLQAGLHPIRLFYRHRTGTPVLNLRYSGPGITMQAVPNSALFVEGQPPELRPDAITARLGTEATYDVLANDTSAVPLTLLSTGTTLLGTTGVAGNQLKLTPGNGVLGYDEFPYVATNDNFSQHTSQVAATVLFDNEIWLPFEEGAGTSVNRVGGSTAITGTLAGFTNTAEAWTTGRFHKALAFDGIDARVDFPGMALPTGQSPRTFACWVKTASRSTPELQALFSYGSNITGGRFLVRLDNQANVASDQPLKLEVGNGTGHITGTTPLNDGRWHHVAVVVDNHDGSEDVNVRETKLWVDGRLDPISSSEGRVLATGASLVPCIGGSNHNSGYNFKGKLDEVRIFDRALTDAEVQSLYQSRPIFLTVPTNPTGDSDGDGIPDEVEEIAGTDPNDINSSLKLDEFTVSAGNVHLQWTGRPGRDYQVEESTDLRTWQAIPGQGPIRIQPPSQGETAVPGPLSVDLPQSGPGPRFFRLKVSLTGVS</sequence>
<dbReference type="Gene3D" id="2.60.120.200">
    <property type="match status" value="1"/>
</dbReference>
<feature type="region of interest" description="Disordered" evidence="6">
    <location>
        <begin position="1"/>
        <end position="27"/>
    </location>
</feature>
<dbReference type="Gene3D" id="3.40.720.10">
    <property type="entry name" value="Alkaline Phosphatase, subunit A"/>
    <property type="match status" value="1"/>
</dbReference>
<evidence type="ECO:0000259" key="7">
    <source>
        <dbReference type="PROSITE" id="PS51820"/>
    </source>
</evidence>
<dbReference type="Pfam" id="PF07691">
    <property type="entry name" value="PA14"/>
    <property type="match status" value="1"/>
</dbReference>
<dbReference type="InterPro" id="IPR013320">
    <property type="entry name" value="ConA-like_dom_sf"/>
</dbReference>
<dbReference type="InterPro" id="IPR017850">
    <property type="entry name" value="Alkaline_phosphatase_core_sf"/>
</dbReference>
<dbReference type="InterPro" id="IPR000917">
    <property type="entry name" value="Sulfatase_N"/>
</dbReference>
<keyword evidence="5" id="KW-1015">Disulfide bond</keyword>
<dbReference type="SMART" id="SM00758">
    <property type="entry name" value="PA14"/>
    <property type="match status" value="1"/>
</dbReference>
<dbReference type="InterPro" id="IPR059100">
    <property type="entry name" value="TSP3_bac"/>
</dbReference>
<evidence type="ECO:0000256" key="2">
    <source>
        <dbReference type="ARBA" id="ARBA00022525"/>
    </source>
</evidence>
<feature type="region of interest" description="Disordered" evidence="6">
    <location>
        <begin position="1094"/>
        <end position="1123"/>
    </location>
</feature>
<dbReference type="PANTHER" id="PTHR43751:SF3">
    <property type="entry name" value="SULFATASE N-TERMINAL DOMAIN-CONTAINING PROTEIN"/>
    <property type="match status" value="1"/>
</dbReference>
<protein>
    <submittedName>
        <fullName evidence="8">Sulfatase-like hydrolase/transferase</fullName>
    </submittedName>
</protein>
<comment type="caution">
    <text evidence="8">The sequence shown here is derived from an EMBL/GenBank/DDBJ whole genome shotgun (WGS) entry which is preliminary data.</text>
</comment>
<comment type="subcellular location">
    <subcellularLocation>
        <location evidence="1">Secreted</location>
    </subcellularLocation>
</comment>
<dbReference type="InterPro" id="IPR052701">
    <property type="entry name" value="GAG_Ulvan_Degrading_Sulfatases"/>
</dbReference>